<keyword evidence="12" id="KW-0130">Cell adhesion</keyword>
<evidence type="ECO:0000256" key="22">
    <source>
        <dbReference type="ARBA" id="ARBA00093505"/>
    </source>
</evidence>
<keyword evidence="13" id="KW-0524">Neurogenesis</keyword>
<evidence type="ECO:0000259" key="27">
    <source>
        <dbReference type="PROSITE" id="PS50261"/>
    </source>
</evidence>
<name>A0A8C8RM18_9SAUR</name>
<dbReference type="Pfam" id="PF18587">
    <property type="entry name" value="PLL"/>
    <property type="match status" value="1"/>
</dbReference>
<keyword evidence="29" id="KW-1185">Reference proteome</keyword>
<evidence type="ECO:0000256" key="13">
    <source>
        <dbReference type="ARBA" id="ARBA00022902"/>
    </source>
</evidence>
<dbReference type="InterPro" id="IPR000203">
    <property type="entry name" value="GPS"/>
</dbReference>
<feature type="domain" description="G-protein coupled receptors family 2 profile 2" evidence="27">
    <location>
        <begin position="419"/>
        <end position="675"/>
    </location>
</feature>
<keyword evidence="17" id="KW-1015">Disulfide bond</keyword>
<dbReference type="GO" id="GO:0007155">
    <property type="term" value="P:cell adhesion"/>
    <property type="evidence" value="ECO:0007669"/>
    <property type="project" value="UniProtKB-KW"/>
</dbReference>
<dbReference type="GO" id="GO:0007399">
    <property type="term" value="P:nervous system development"/>
    <property type="evidence" value="ECO:0007669"/>
    <property type="project" value="UniProtKB-KW"/>
</dbReference>
<keyword evidence="20" id="KW-0807">Transducer</keyword>
<evidence type="ECO:0000256" key="20">
    <source>
        <dbReference type="ARBA" id="ARBA00023224"/>
    </source>
</evidence>
<dbReference type="PRINTS" id="PR00249">
    <property type="entry name" value="GPCRSECRETIN"/>
</dbReference>
<dbReference type="GO" id="GO:0007166">
    <property type="term" value="P:cell surface receptor signaling pathway"/>
    <property type="evidence" value="ECO:0007669"/>
    <property type="project" value="InterPro"/>
</dbReference>
<keyword evidence="6" id="KW-0964">Secreted</keyword>
<sequence>MLYQERAKNPTLENWSKSLIEAHQELRKRPMMDLFLLALLFLLQGLHGSCSHKDDFRFCGTRNQTNQSQLVYEKQAKNIIIENSAAMLTIRVPFSAITTNCSLPKPLGPYRFCIYWHQRNSTFTVTYGGTTNCKLNTMANSSFCFSNINIQNTSNAPLLFNVSYTQNEGLWNTSLRSAAVYSFHAENCKVRSIQVHDIEQELKELEGYMNNPIKGKHGRRSAPYEKLLHLESNLRKVEFEGENKTFGTSSVRATIWKIGSSRASQDLPFMSKLEAGKEVHGFAVNLPSVLFRKAKGRRGNAETRVLLVDMDSQALFQDQNDSRVLGKKVIGISVGNTSISDLPRNMVLEFFHDQLPRNVTPRCVFWDVSFGSGHGSWKSDGCETETGNGQTVCHCNHLTFFAVLMMSSSEIDYDHKQYLTIISCAGCIISAVASLFTIIFFFCSRRKHRDGTINNIYIHMNLLGAIFLLDVSFLLTEHLASSSNEAACKAGAIFLHLSLLWCLSWMGIEGYNLYRLVVEVFNPYFKHFLRKLCLVGWGLPILIVSVIFLVKQTSYGPVHIEVLESPGSSTNATICWITDSLIHNLVNLGCFSLVFVFNSAMLGATIWEILRQRMGGHKCKYALMLLGLSLVLGLPWALAFFSFSSGSLQLATLYLFTIINSLQGFLIFLWFWTMVLPVARKPYPTPSSSDSVRLQTSTSPMGTD</sequence>
<evidence type="ECO:0000256" key="2">
    <source>
        <dbReference type="ARBA" id="ARBA00004613"/>
    </source>
</evidence>
<evidence type="ECO:0000256" key="23">
    <source>
        <dbReference type="SAM" id="MobiDB-lite"/>
    </source>
</evidence>
<dbReference type="InterPro" id="IPR017981">
    <property type="entry name" value="GPCR_2-like_7TM"/>
</dbReference>
<evidence type="ECO:0000256" key="15">
    <source>
        <dbReference type="ARBA" id="ARBA00023040"/>
    </source>
</evidence>
<evidence type="ECO:0000256" key="25">
    <source>
        <dbReference type="SAM" id="SignalP"/>
    </source>
</evidence>
<reference evidence="28" key="1">
    <citation type="submission" date="2025-08" db="UniProtKB">
        <authorList>
            <consortium name="Ensembl"/>
        </authorList>
    </citation>
    <scope>IDENTIFICATION</scope>
</reference>
<dbReference type="InterPro" id="IPR003910">
    <property type="entry name" value="GPR1/GPR3/GPR5"/>
</dbReference>
<protein>
    <recommendedName>
        <fullName evidence="4">Adhesion G-protein coupled receptor G1</fullName>
    </recommendedName>
    <alternativeName>
        <fullName evidence="21">G-protein coupled receptor 56</fullName>
    </alternativeName>
</protein>
<dbReference type="PRINTS" id="PR01422">
    <property type="entry name" value="GPR56ORPHANR"/>
</dbReference>
<dbReference type="GO" id="GO:0004930">
    <property type="term" value="F:G protein-coupled receptor activity"/>
    <property type="evidence" value="ECO:0007669"/>
    <property type="project" value="UniProtKB-KW"/>
</dbReference>
<feature type="transmembrane region" description="Helical" evidence="24">
    <location>
        <begin position="418"/>
        <end position="444"/>
    </location>
</feature>
<evidence type="ECO:0000256" key="9">
    <source>
        <dbReference type="ARBA" id="ARBA00022729"/>
    </source>
</evidence>
<feature type="transmembrane region" description="Helical" evidence="24">
    <location>
        <begin position="653"/>
        <end position="672"/>
    </location>
</feature>
<dbReference type="PANTHER" id="PTHR12011:SF318">
    <property type="entry name" value="ADHESION G-PROTEIN COUPLED RECEPTOR G1"/>
    <property type="match status" value="1"/>
</dbReference>
<evidence type="ECO:0000256" key="24">
    <source>
        <dbReference type="SAM" id="Phobius"/>
    </source>
</evidence>
<feature type="transmembrane region" description="Helical" evidence="24">
    <location>
        <begin position="586"/>
        <end position="610"/>
    </location>
</feature>
<evidence type="ECO:0000256" key="17">
    <source>
        <dbReference type="ARBA" id="ARBA00023157"/>
    </source>
</evidence>
<dbReference type="Ensembl" id="ENSPCET00000007081.1">
    <property type="protein sequence ID" value="ENSPCEP00000006839.1"/>
    <property type="gene ID" value="ENSPCEG00000005505.1"/>
</dbReference>
<evidence type="ECO:0000256" key="18">
    <source>
        <dbReference type="ARBA" id="ARBA00023170"/>
    </source>
</evidence>
<keyword evidence="8 24" id="KW-0812">Transmembrane</keyword>
<keyword evidence="11" id="KW-0832">Ubl conjugation</keyword>
<evidence type="ECO:0000256" key="3">
    <source>
        <dbReference type="ARBA" id="ARBA00004651"/>
    </source>
</evidence>
<dbReference type="Gene3D" id="1.20.1070.10">
    <property type="entry name" value="Rhodopsin 7-helix transmembrane proteins"/>
    <property type="match status" value="1"/>
</dbReference>
<dbReference type="Pfam" id="PF01825">
    <property type="entry name" value="GPS"/>
    <property type="match status" value="1"/>
</dbReference>
<keyword evidence="7" id="KW-0358">Heparin-binding</keyword>
<evidence type="ECO:0000256" key="6">
    <source>
        <dbReference type="ARBA" id="ARBA00022525"/>
    </source>
</evidence>
<keyword evidence="14 24" id="KW-1133">Transmembrane helix</keyword>
<keyword evidence="10" id="KW-0221">Differentiation</keyword>
<dbReference type="PANTHER" id="PTHR12011">
    <property type="entry name" value="ADHESION G-PROTEIN COUPLED RECEPTOR"/>
    <property type="match status" value="1"/>
</dbReference>
<evidence type="ECO:0000256" key="21">
    <source>
        <dbReference type="ARBA" id="ARBA00033134"/>
    </source>
</evidence>
<evidence type="ECO:0000256" key="11">
    <source>
        <dbReference type="ARBA" id="ARBA00022843"/>
    </source>
</evidence>
<feature type="chain" id="PRO_5034945766" description="Adhesion G-protein coupled receptor G1" evidence="25">
    <location>
        <begin position="49"/>
        <end position="704"/>
    </location>
</feature>
<dbReference type="PROSITE" id="PS50221">
    <property type="entry name" value="GAIN_B"/>
    <property type="match status" value="1"/>
</dbReference>
<dbReference type="InterPro" id="IPR000832">
    <property type="entry name" value="GPCR_2_secretin-like"/>
</dbReference>
<proteinExistence type="predicted"/>
<evidence type="ECO:0000256" key="1">
    <source>
        <dbReference type="ARBA" id="ARBA00004285"/>
    </source>
</evidence>
<feature type="transmembrane region" description="Helical" evidence="24">
    <location>
        <begin position="528"/>
        <end position="550"/>
    </location>
</feature>
<dbReference type="GO" id="GO:0005576">
    <property type="term" value="C:extracellular region"/>
    <property type="evidence" value="ECO:0007669"/>
    <property type="project" value="UniProtKB-SubCell"/>
</dbReference>
<dbReference type="InterPro" id="IPR046338">
    <property type="entry name" value="GAIN_dom_sf"/>
</dbReference>
<comment type="subunit">
    <text evidence="22">Heterodimer of 2 chains generated by proteolytic processing; the large extracellular N-terminal fragment (ADGRG1 NT) and the membrane-bound C-terminal fragment (ADGRG1-CT) predominantly remain associated and non-covalently linked. ADGRG1 NT self-associates in a trans-trans manner; the homophilic interaction enhances receptor signaling. Interacts with TGM2. Interacts with heparin; leading to the reduction of ADGRG1 shedding. Interacts with COL3A1. Part of a GPCR-tetraspanin complex at least consisting of ADGRG1, CD81, eventually CD9, and GNA11 in which CD81 is enhancing the association of ADGRG1 with GNA11.</text>
</comment>
<feature type="compositionally biased region" description="Polar residues" evidence="23">
    <location>
        <begin position="686"/>
        <end position="704"/>
    </location>
</feature>
<dbReference type="GO" id="GO:0005886">
    <property type="term" value="C:plasma membrane"/>
    <property type="evidence" value="ECO:0007669"/>
    <property type="project" value="UniProtKB-SubCell"/>
</dbReference>
<dbReference type="SMART" id="SM00303">
    <property type="entry name" value="GPS"/>
    <property type="match status" value="1"/>
</dbReference>
<keyword evidence="16 24" id="KW-0472">Membrane</keyword>
<dbReference type="AlphaFoldDB" id="A0A8C8RM18"/>
<evidence type="ECO:0000256" key="4">
    <source>
        <dbReference type="ARBA" id="ARBA00019701"/>
    </source>
</evidence>
<evidence type="ECO:0000256" key="5">
    <source>
        <dbReference type="ARBA" id="ARBA00022475"/>
    </source>
</evidence>
<evidence type="ECO:0000256" key="10">
    <source>
        <dbReference type="ARBA" id="ARBA00022782"/>
    </source>
</evidence>
<evidence type="ECO:0000313" key="29">
    <source>
        <dbReference type="Proteomes" id="UP000694393"/>
    </source>
</evidence>
<keyword evidence="9 25" id="KW-0732">Signal</keyword>
<evidence type="ECO:0000256" key="8">
    <source>
        <dbReference type="ARBA" id="ARBA00022692"/>
    </source>
</evidence>
<dbReference type="InterPro" id="IPR057244">
    <property type="entry name" value="GAIN_B"/>
</dbReference>
<comment type="subcellular location">
    <subcellularLocation>
        <location evidence="3">Cell membrane</location>
        <topology evidence="3">Multi-pass membrane protein</topology>
    </subcellularLocation>
    <subcellularLocation>
        <location evidence="1">Membrane raft</location>
    </subcellularLocation>
    <subcellularLocation>
        <location evidence="2">Secreted</location>
    </subcellularLocation>
</comment>
<evidence type="ECO:0000256" key="19">
    <source>
        <dbReference type="ARBA" id="ARBA00023180"/>
    </source>
</evidence>
<dbReference type="InterPro" id="IPR040679">
    <property type="entry name" value="PLL"/>
</dbReference>
<keyword evidence="5" id="KW-1003">Cell membrane</keyword>
<feature type="transmembrane region" description="Helical" evidence="24">
    <location>
        <begin position="456"/>
        <end position="475"/>
    </location>
</feature>
<feature type="domain" description="GAIN-B" evidence="26">
    <location>
        <begin position="259"/>
        <end position="411"/>
    </location>
</feature>
<feature type="transmembrane region" description="Helical" evidence="24">
    <location>
        <begin position="622"/>
        <end position="641"/>
    </location>
</feature>
<reference evidence="28" key="2">
    <citation type="submission" date="2025-09" db="UniProtKB">
        <authorList>
            <consortium name="Ensembl"/>
        </authorList>
    </citation>
    <scope>IDENTIFICATION</scope>
</reference>
<dbReference type="GO" id="GO:0007189">
    <property type="term" value="P:adenylate cyclase-activating G protein-coupled receptor signaling pathway"/>
    <property type="evidence" value="ECO:0007669"/>
    <property type="project" value="TreeGrafter"/>
</dbReference>
<dbReference type="Pfam" id="PF00002">
    <property type="entry name" value="7tm_2"/>
    <property type="match status" value="1"/>
</dbReference>
<feature type="transmembrane region" description="Helical" evidence="24">
    <location>
        <begin position="490"/>
        <end position="508"/>
    </location>
</feature>
<dbReference type="GO" id="GO:0008201">
    <property type="term" value="F:heparin binding"/>
    <property type="evidence" value="ECO:0007669"/>
    <property type="project" value="UniProtKB-KW"/>
</dbReference>
<keyword evidence="15" id="KW-0297">G-protein coupled receptor</keyword>
<dbReference type="Gene3D" id="2.60.220.50">
    <property type="match status" value="1"/>
</dbReference>
<feature type="region of interest" description="Disordered" evidence="23">
    <location>
        <begin position="684"/>
        <end position="704"/>
    </location>
</feature>
<dbReference type="PROSITE" id="PS50261">
    <property type="entry name" value="G_PROTEIN_RECEP_F2_4"/>
    <property type="match status" value="1"/>
</dbReference>
<dbReference type="GO" id="GO:0030154">
    <property type="term" value="P:cell differentiation"/>
    <property type="evidence" value="ECO:0007669"/>
    <property type="project" value="UniProtKB-KW"/>
</dbReference>
<evidence type="ECO:0000256" key="16">
    <source>
        <dbReference type="ARBA" id="ARBA00023136"/>
    </source>
</evidence>
<feature type="signal peptide" evidence="25">
    <location>
        <begin position="1"/>
        <end position="48"/>
    </location>
</feature>
<accession>A0A8C8RM18</accession>
<dbReference type="GO" id="GO:0045121">
    <property type="term" value="C:membrane raft"/>
    <property type="evidence" value="ECO:0007669"/>
    <property type="project" value="UniProtKB-SubCell"/>
</dbReference>
<evidence type="ECO:0000256" key="7">
    <source>
        <dbReference type="ARBA" id="ARBA00022674"/>
    </source>
</evidence>
<evidence type="ECO:0000256" key="14">
    <source>
        <dbReference type="ARBA" id="ARBA00022989"/>
    </source>
</evidence>
<keyword evidence="19" id="KW-0325">Glycoprotein</keyword>
<organism evidence="28 29">
    <name type="scientific">Pelusios castaneus</name>
    <name type="common">West African mud turtle</name>
    <dbReference type="NCBI Taxonomy" id="367368"/>
    <lineage>
        <taxon>Eukaryota</taxon>
        <taxon>Metazoa</taxon>
        <taxon>Chordata</taxon>
        <taxon>Craniata</taxon>
        <taxon>Vertebrata</taxon>
        <taxon>Euteleostomi</taxon>
        <taxon>Archelosauria</taxon>
        <taxon>Testudinata</taxon>
        <taxon>Testudines</taxon>
        <taxon>Pleurodira</taxon>
        <taxon>Pelomedusidae</taxon>
        <taxon>Pelusios</taxon>
    </lineage>
</organism>
<evidence type="ECO:0000313" key="28">
    <source>
        <dbReference type="Ensembl" id="ENSPCEP00000006839.1"/>
    </source>
</evidence>
<keyword evidence="18" id="KW-0675">Receptor</keyword>
<evidence type="ECO:0000259" key="26">
    <source>
        <dbReference type="PROSITE" id="PS50221"/>
    </source>
</evidence>
<dbReference type="Proteomes" id="UP000694393">
    <property type="component" value="Unplaced"/>
</dbReference>
<evidence type="ECO:0000256" key="12">
    <source>
        <dbReference type="ARBA" id="ARBA00022889"/>
    </source>
</evidence>